<protein>
    <recommendedName>
        <fullName evidence="9">Symplekin</fullName>
    </recommendedName>
</protein>
<keyword evidence="3" id="KW-0539">Nucleus</keyword>
<evidence type="ECO:0000259" key="6">
    <source>
        <dbReference type="Pfam" id="PF12295"/>
    </source>
</evidence>
<evidence type="ECO:0000256" key="4">
    <source>
        <dbReference type="SAM" id="MobiDB-lite"/>
    </source>
</evidence>
<evidence type="ECO:0000313" key="8">
    <source>
        <dbReference type="Proteomes" id="UP000053611"/>
    </source>
</evidence>
<dbReference type="AlphaFoldDB" id="A0A0J1AU36"/>
<dbReference type="Pfam" id="PF12295">
    <property type="entry name" value="Symplekin_C"/>
    <property type="match status" value="1"/>
</dbReference>
<dbReference type="GeneID" id="28981632"/>
<dbReference type="OrthoDB" id="331600at2759"/>
<comment type="subcellular location">
    <subcellularLocation>
        <location evidence="1">Nucleus</location>
    </subcellularLocation>
</comment>
<keyword evidence="2" id="KW-0507">mRNA processing</keyword>
<evidence type="ECO:0000256" key="3">
    <source>
        <dbReference type="ARBA" id="ARBA00023242"/>
    </source>
</evidence>
<sequence>MSLYADEEPELYPSASVGPTAPTDPLQALAEALTAESETPDQANKLLAAGSRFEEHPEKLPDLCTKLLPMVVDGPDSLLRAWTLDMLALTVGRAGLRAEIKMDVARESLEYLNRLLNTGSVATIRATIPIFATVYPMVFRYIATAGTAGRQLHGVFEASKARIISLVLDTGAQPQSAGVKAAAWKFVQKVLLVGTRAPSSDPRLRATTVDVSVALVQPGSALNAQQLEQETTMLRTQLMTQLYSTDDPAILHPIINTFPPLAKTRPALAPLIIQSMASWTPSAMEAARRPPMQIRAVEKTLRAVMAHIAKHPPLVGFSAQLHDALIRQKQRMELAYAADMEERRQRRANLATGKHPLEADAESSTAKRARHDVRPGSGDGKGRVMVDVSQFALEPVIEVVMRGLEMISDEMLARAFDNARQAIQENDPDAVPVLAPCLLGEEVKVEEDLVLNPLDMDLDDDELLMEPLEGELEEQVTITDFRLPPPEPLPLDEKTEIADSAVQRIWDTGSDLSHLADLKISDAPRTAVQPKEMWMLLLARISSRGGDDKRRLIGEFVARDFGARAKFATVWLNEEWLAKRRSEKNQYEAGLLAILTAYIPTLDAKDQSLARFLVGLPELPEAAIDMLEPLCEDPDRMIVGFLSLRELAEHRPPVRPRALQTLLQLCTHPERKVRVMAITTVRRWVPNSPMSPSVISFALGVLRRLAVRAHLAVKKEAAELNAAVEEGEPAGGEKPANGDDAEQPAVDADGDQSMEDGDIGETIDTKYLGPVDEDTVSQHVELAFALSRRDPELLDAIFSIYPKIPPPIQTKVEELLAPLIKSLGPSKKLLEILKAFPPGAEPLALRVVKTLSAEGSSGVLVSVIRSLLGERELDPRFVIPVIGELDKAEIDAQIPRIVSLLAQPDSRDVVRTAFASALQKMTPADLLVTLYGEKAGVKPTMDAIGICFSMTTVFRSDVLANAMQRIVDQTAPLPVCFVRTVIQAMRTYKSLVPFIANNVLAKLVAKRIWEMPKLWDGFVLLVGMLGQASFGTLLQMPLEQIRDVVERKPALKAPLKTFVANKPQARNQLAGVLAD</sequence>
<evidence type="ECO:0000259" key="5">
    <source>
        <dbReference type="Pfam" id="PF11935"/>
    </source>
</evidence>
<evidence type="ECO:0000256" key="1">
    <source>
        <dbReference type="ARBA" id="ARBA00004123"/>
    </source>
</evidence>
<name>A0A0J1AU36_9TREE</name>
<dbReference type="Gene3D" id="1.25.10.10">
    <property type="entry name" value="Leucine-rich Repeat Variant"/>
    <property type="match status" value="1"/>
</dbReference>
<dbReference type="InterPro" id="IPR022075">
    <property type="entry name" value="Symplekin_C"/>
</dbReference>
<evidence type="ECO:0008006" key="9">
    <source>
        <dbReference type="Google" id="ProtNLM"/>
    </source>
</evidence>
<dbReference type="InterPro" id="IPR016024">
    <property type="entry name" value="ARM-type_fold"/>
</dbReference>
<organism evidence="7 8">
    <name type="scientific">Cutaneotrichosporon oleaginosum</name>
    <dbReference type="NCBI Taxonomy" id="879819"/>
    <lineage>
        <taxon>Eukaryota</taxon>
        <taxon>Fungi</taxon>
        <taxon>Dikarya</taxon>
        <taxon>Basidiomycota</taxon>
        <taxon>Agaricomycotina</taxon>
        <taxon>Tremellomycetes</taxon>
        <taxon>Trichosporonales</taxon>
        <taxon>Trichosporonaceae</taxon>
        <taxon>Cutaneotrichosporon</taxon>
    </lineage>
</organism>
<dbReference type="PANTHER" id="PTHR15245">
    <property type="entry name" value="SYMPLEKIN-RELATED"/>
    <property type="match status" value="1"/>
</dbReference>
<dbReference type="PANTHER" id="PTHR15245:SF20">
    <property type="entry name" value="SYMPLEKIN"/>
    <property type="match status" value="1"/>
</dbReference>
<keyword evidence="8" id="KW-1185">Reference proteome</keyword>
<feature type="compositionally biased region" description="Acidic residues" evidence="4">
    <location>
        <begin position="748"/>
        <end position="761"/>
    </location>
</feature>
<accession>A0A0J1AU36</accession>
<dbReference type="InterPro" id="IPR021850">
    <property type="entry name" value="Symplekin/Pta1"/>
</dbReference>
<dbReference type="InterPro" id="IPR032460">
    <property type="entry name" value="Symplekin/Pta1_N"/>
</dbReference>
<dbReference type="GO" id="GO:0006397">
    <property type="term" value="P:mRNA processing"/>
    <property type="evidence" value="ECO:0007669"/>
    <property type="project" value="UniProtKB-KW"/>
</dbReference>
<dbReference type="EMBL" id="KQ087281">
    <property type="protein sequence ID" value="KLT38819.1"/>
    <property type="molecule type" value="Genomic_DNA"/>
</dbReference>
<dbReference type="SUPFAM" id="SSF48371">
    <property type="entry name" value="ARM repeat"/>
    <property type="match status" value="1"/>
</dbReference>
<feature type="domain" description="Symplekin C-terminal" evidence="6">
    <location>
        <begin position="874"/>
        <end position="1046"/>
    </location>
</feature>
<feature type="compositionally biased region" description="Acidic residues" evidence="4">
    <location>
        <begin position="1"/>
        <end position="10"/>
    </location>
</feature>
<dbReference type="GO" id="GO:0005847">
    <property type="term" value="C:mRNA cleavage and polyadenylation specificity factor complex"/>
    <property type="evidence" value="ECO:0007669"/>
    <property type="project" value="TreeGrafter"/>
</dbReference>
<evidence type="ECO:0000256" key="2">
    <source>
        <dbReference type="ARBA" id="ARBA00022664"/>
    </source>
</evidence>
<proteinExistence type="predicted"/>
<evidence type="ECO:0000313" key="7">
    <source>
        <dbReference type="EMBL" id="KLT38819.1"/>
    </source>
</evidence>
<gene>
    <name evidence="7" type="ORF">CC85DRAFT_266489</name>
</gene>
<dbReference type="InterPro" id="IPR011989">
    <property type="entry name" value="ARM-like"/>
</dbReference>
<dbReference type="STRING" id="879819.A0A0J1AU36"/>
<reference evidence="7 8" key="1">
    <citation type="submission" date="2015-03" db="EMBL/GenBank/DDBJ databases">
        <title>Genomics and transcriptomics of the oil-accumulating basidiomycete yeast T. oleaginosus allow insights into substrate utilization and the diverse evolutionary trajectories of mating systems in fungi.</title>
        <authorList>
            <consortium name="DOE Joint Genome Institute"/>
            <person name="Kourist R."/>
            <person name="Kracht O."/>
            <person name="Bracharz F."/>
            <person name="Lipzen A."/>
            <person name="Nolan M."/>
            <person name="Ohm R."/>
            <person name="Grigoriev I."/>
            <person name="Sun S."/>
            <person name="Heitman J."/>
            <person name="Bruck T."/>
            <person name="Nowrousian M."/>
        </authorList>
    </citation>
    <scope>NUCLEOTIDE SEQUENCE [LARGE SCALE GENOMIC DNA]</scope>
    <source>
        <strain evidence="7 8">IBC0246</strain>
    </source>
</reference>
<dbReference type="Pfam" id="PF11935">
    <property type="entry name" value="SYMPK_PTA1_N"/>
    <property type="match status" value="1"/>
</dbReference>
<feature type="region of interest" description="Disordered" evidence="4">
    <location>
        <begin position="723"/>
        <end position="765"/>
    </location>
</feature>
<feature type="region of interest" description="Disordered" evidence="4">
    <location>
        <begin position="1"/>
        <end position="23"/>
    </location>
</feature>
<feature type="domain" description="Symplekin/Pta1 N-terminal" evidence="5">
    <location>
        <begin position="121"/>
        <end position="338"/>
    </location>
</feature>
<feature type="region of interest" description="Disordered" evidence="4">
    <location>
        <begin position="347"/>
        <end position="381"/>
    </location>
</feature>
<dbReference type="RefSeq" id="XP_018275310.1">
    <property type="nucleotide sequence ID" value="XM_018421029.1"/>
</dbReference>
<dbReference type="Proteomes" id="UP000053611">
    <property type="component" value="Unassembled WGS sequence"/>
</dbReference>